<comment type="caution">
    <text evidence="3">The sequence shown here is derived from an EMBL/GenBank/DDBJ whole genome shotgun (WGS) entry which is preliminary data.</text>
</comment>
<accession>A0A832EIW2</accession>
<evidence type="ECO:0000259" key="2">
    <source>
        <dbReference type="Pfam" id="PF01558"/>
    </source>
</evidence>
<dbReference type="EMBL" id="DSTK01000016">
    <property type="protein sequence ID" value="HFK96760.1"/>
    <property type="molecule type" value="Genomic_DNA"/>
</dbReference>
<dbReference type="GO" id="GO:0016625">
    <property type="term" value="F:oxidoreductase activity, acting on the aldehyde or oxo group of donors, iron-sulfur protein as acceptor"/>
    <property type="evidence" value="ECO:0007669"/>
    <property type="project" value="InterPro"/>
</dbReference>
<dbReference type="NCBIfam" id="TIGR02175">
    <property type="entry name" value="PorC_KorC"/>
    <property type="match status" value="1"/>
</dbReference>
<dbReference type="PANTHER" id="PTHR42730">
    <property type="entry name" value="2-OXOGLUTARATE SYNTHASE SUBUNIT KORC"/>
    <property type="match status" value="1"/>
</dbReference>
<name>A0A832EIW2_9BACT</name>
<dbReference type="AlphaFoldDB" id="A0A832EIW2"/>
<dbReference type="InterPro" id="IPR052554">
    <property type="entry name" value="2-oxoglutarate_synth_KorC"/>
</dbReference>
<sequence length="182" mass="19348">MGYRYEVRLSGSGGQGLIMAGIILAEAAGIYDGKFVCQTQSYGPEARGGASKSEVVISDEEIDYPKAIKPDVLLAMNQKSCDAYFFDLKPDGMLIVDSTFVKQVPTTRAVAIPFTQIARTELKKEMTANIIALGALALLTRAVSLSALEAAVLARVPPGTEELNKKALEAGITAAKNYTKGT</sequence>
<protein>
    <submittedName>
        <fullName evidence="3">2-oxoacid:ferredoxin oxidoreductase subunit gamma</fullName>
    </submittedName>
</protein>
<dbReference type="Pfam" id="PF01558">
    <property type="entry name" value="POR"/>
    <property type="match status" value="1"/>
</dbReference>
<dbReference type="Gene3D" id="3.40.920.10">
    <property type="entry name" value="Pyruvate-ferredoxin oxidoreductase, PFOR, domain III"/>
    <property type="match status" value="1"/>
</dbReference>
<organism evidence="3">
    <name type="scientific">Desulfacinum infernum</name>
    <dbReference type="NCBI Taxonomy" id="35837"/>
    <lineage>
        <taxon>Bacteria</taxon>
        <taxon>Pseudomonadati</taxon>
        <taxon>Thermodesulfobacteriota</taxon>
        <taxon>Syntrophobacteria</taxon>
        <taxon>Syntrophobacterales</taxon>
        <taxon>Syntrophobacteraceae</taxon>
        <taxon>Desulfacinum</taxon>
    </lineage>
</organism>
<feature type="domain" description="Pyruvate/ketoisovalerate oxidoreductase catalytic" evidence="2">
    <location>
        <begin position="13"/>
        <end position="172"/>
    </location>
</feature>
<reference evidence="3" key="1">
    <citation type="journal article" date="2020" name="mSystems">
        <title>Genome- and Community-Level Interaction Insights into Carbon Utilization and Element Cycling Functions of Hydrothermarchaeota in Hydrothermal Sediment.</title>
        <authorList>
            <person name="Zhou Z."/>
            <person name="Liu Y."/>
            <person name="Xu W."/>
            <person name="Pan J."/>
            <person name="Luo Z.H."/>
            <person name="Li M."/>
        </authorList>
    </citation>
    <scope>NUCLEOTIDE SEQUENCE [LARGE SCALE GENOMIC DNA]</scope>
    <source>
        <strain evidence="3">SpSt-456</strain>
    </source>
</reference>
<dbReference type="InterPro" id="IPR019752">
    <property type="entry name" value="Pyrv/ketoisovalerate_OxRed_cat"/>
</dbReference>
<dbReference type="InterPro" id="IPR011894">
    <property type="entry name" value="PorC_KorC"/>
</dbReference>
<gene>
    <name evidence="3" type="ORF">ENS06_05475</name>
</gene>
<keyword evidence="1" id="KW-0560">Oxidoreductase</keyword>
<dbReference type="InterPro" id="IPR002869">
    <property type="entry name" value="Pyrv_flavodox_OxRed_cen"/>
</dbReference>
<proteinExistence type="predicted"/>
<dbReference type="PANTHER" id="PTHR42730:SF1">
    <property type="entry name" value="2-OXOGLUTARATE SYNTHASE SUBUNIT KORC"/>
    <property type="match status" value="1"/>
</dbReference>
<dbReference type="SUPFAM" id="SSF53323">
    <property type="entry name" value="Pyruvate-ferredoxin oxidoreductase, PFOR, domain III"/>
    <property type="match status" value="1"/>
</dbReference>
<evidence type="ECO:0000313" key="3">
    <source>
        <dbReference type="EMBL" id="HFK96760.1"/>
    </source>
</evidence>
<evidence type="ECO:0000256" key="1">
    <source>
        <dbReference type="ARBA" id="ARBA00023002"/>
    </source>
</evidence>